<dbReference type="Proteomes" id="UP000245379">
    <property type="component" value="Unassembled WGS sequence"/>
</dbReference>
<dbReference type="InterPro" id="IPR008969">
    <property type="entry name" value="CarboxyPept-like_regulatory"/>
</dbReference>
<organism evidence="1 2">
    <name type="scientific">Pedobacter yonginense</name>
    <dbReference type="NCBI Taxonomy" id="651869"/>
    <lineage>
        <taxon>Bacteria</taxon>
        <taxon>Pseudomonadati</taxon>
        <taxon>Bacteroidota</taxon>
        <taxon>Sphingobacteriia</taxon>
        <taxon>Sphingobacteriales</taxon>
        <taxon>Sphingobacteriaceae</taxon>
        <taxon>Pedobacter</taxon>
    </lineage>
</organism>
<evidence type="ECO:0000313" key="2">
    <source>
        <dbReference type="Proteomes" id="UP000245379"/>
    </source>
</evidence>
<comment type="caution">
    <text evidence="1">The sequence shown here is derived from an EMBL/GenBank/DDBJ whole genome shotgun (WGS) entry which is preliminary data.</text>
</comment>
<dbReference type="RefSeq" id="WP_109926295.1">
    <property type="nucleotide sequence ID" value="NZ_QGNZ01000003.1"/>
</dbReference>
<keyword evidence="2" id="KW-1185">Reference proteome</keyword>
<proteinExistence type="predicted"/>
<evidence type="ECO:0000313" key="1">
    <source>
        <dbReference type="EMBL" id="PWS26950.1"/>
    </source>
</evidence>
<protein>
    <recommendedName>
        <fullName evidence="3">Carboxypeptidase-like regulatory domain-containing protein</fullName>
    </recommendedName>
</protein>
<dbReference type="SUPFAM" id="SSF49464">
    <property type="entry name" value="Carboxypeptidase regulatory domain-like"/>
    <property type="match status" value="1"/>
</dbReference>
<dbReference type="OrthoDB" id="743551at2"/>
<gene>
    <name evidence="1" type="ORF">DHW03_13085</name>
</gene>
<evidence type="ECO:0008006" key="3">
    <source>
        <dbReference type="Google" id="ProtNLM"/>
    </source>
</evidence>
<sequence>MRYGINIIAIILISLLSLTTASAQKIITGQVVNQSNKGIESVSIYNKNILIALSDQAGNFSVKVDSLKGGQTLSFTSVGYQSSSLFIDLNNTSSKLSVKLKDKYINLNEVKIYAPNFVFTLIKNGLSKLADTGVLNKRLLCRQYVVREGKYKTFAEGIFNMRTDEYKNEILLQLNSIRRLNQLSTVKPTGVQINYAIDMRMELKSYFVNNLNDNLSSEDIDYVIEGLVDYEGEKCYKIYFNKARNVIYKSRNGWIYITFDKHLIKGIESNIATLAKNMIWINRQNYITKNNLSYVSSTYLKCNVVAGLFSEGEPSAEMELIVLEDTDPSEKMIDNYSTSKLRQDLYKYPKRSNPDLWKNVYQNHNLTFPQVIIDTYQFKGSIDSQF</sequence>
<name>A0A317EJD9_9SPHI</name>
<reference evidence="1 2" key="1">
    <citation type="submission" date="2018-05" db="EMBL/GenBank/DDBJ databases">
        <title>Pedobacter paludis sp. nov., isolated from wetland soil.</title>
        <authorList>
            <person name="Zhang Y."/>
            <person name="Wang G."/>
        </authorList>
    </citation>
    <scope>NUCLEOTIDE SEQUENCE [LARGE SCALE GENOMIC DNA]</scope>
    <source>
        <strain evidence="1 2">KCTC22721</strain>
    </source>
</reference>
<dbReference type="AlphaFoldDB" id="A0A317EJD9"/>
<dbReference type="Pfam" id="PF13715">
    <property type="entry name" value="CarbopepD_reg_2"/>
    <property type="match status" value="1"/>
</dbReference>
<dbReference type="EMBL" id="QGNZ01000003">
    <property type="protein sequence ID" value="PWS26950.1"/>
    <property type="molecule type" value="Genomic_DNA"/>
</dbReference>
<accession>A0A317EJD9</accession>